<name>A0A6A4GN76_9AGAR</name>
<protein>
    <submittedName>
        <fullName evidence="2">Uncharacterized protein</fullName>
    </submittedName>
</protein>
<reference evidence="2" key="1">
    <citation type="journal article" date="2019" name="Environ. Microbiol.">
        <title>Fungal ecological strategies reflected in gene transcription - a case study of two litter decomposers.</title>
        <authorList>
            <person name="Barbi F."/>
            <person name="Kohler A."/>
            <person name="Barry K."/>
            <person name="Baskaran P."/>
            <person name="Daum C."/>
            <person name="Fauchery L."/>
            <person name="Ihrmark K."/>
            <person name="Kuo A."/>
            <person name="LaButti K."/>
            <person name="Lipzen A."/>
            <person name="Morin E."/>
            <person name="Grigoriev I.V."/>
            <person name="Henrissat B."/>
            <person name="Lindahl B."/>
            <person name="Martin F."/>
        </authorList>
    </citation>
    <scope>NUCLEOTIDE SEQUENCE</scope>
    <source>
        <strain evidence="2">JB14</strain>
    </source>
</reference>
<dbReference type="AlphaFoldDB" id="A0A6A4GN76"/>
<dbReference type="Proteomes" id="UP000799118">
    <property type="component" value="Unassembled WGS sequence"/>
</dbReference>
<sequence>MSLPSSGCSSQTQALQLQYSFIAELAVATMGINISFNHLPAFWCSRGDFTSKASTLESRKPGCLMMLAFLLESFSSALPSMLTTTHSVNRFWLTLLVVSIKVIWDNKGTCAFAQCKHTQPIMTIDSSPSLTKTIELKLPFAMRINKQKRKAIKHSFPSQYTFQRASHDTATLKKKGSVQAGTGEDYQSGLMNG</sequence>
<dbReference type="EMBL" id="ML769815">
    <property type="protein sequence ID" value="KAE9387219.1"/>
    <property type="molecule type" value="Genomic_DNA"/>
</dbReference>
<keyword evidence="3" id="KW-1185">Reference proteome</keyword>
<dbReference type="OrthoDB" id="410044at2759"/>
<proteinExistence type="predicted"/>
<evidence type="ECO:0000313" key="3">
    <source>
        <dbReference type="Proteomes" id="UP000799118"/>
    </source>
</evidence>
<evidence type="ECO:0000256" key="1">
    <source>
        <dbReference type="SAM" id="MobiDB-lite"/>
    </source>
</evidence>
<gene>
    <name evidence="2" type="ORF">BT96DRAFT_948531</name>
</gene>
<evidence type="ECO:0000313" key="2">
    <source>
        <dbReference type="EMBL" id="KAE9387219.1"/>
    </source>
</evidence>
<accession>A0A6A4GN76</accession>
<organism evidence="2 3">
    <name type="scientific">Gymnopus androsaceus JB14</name>
    <dbReference type="NCBI Taxonomy" id="1447944"/>
    <lineage>
        <taxon>Eukaryota</taxon>
        <taxon>Fungi</taxon>
        <taxon>Dikarya</taxon>
        <taxon>Basidiomycota</taxon>
        <taxon>Agaricomycotina</taxon>
        <taxon>Agaricomycetes</taxon>
        <taxon>Agaricomycetidae</taxon>
        <taxon>Agaricales</taxon>
        <taxon>Marasmiineae</taxon>
        <taxon>Omphalotaceae</taxon>
        <taxon>Gymnopus</taxon>
    </lineage>
</organism>
<feature type="region of interest" description="Disordered" evidence="1">
    <location>
        <begin position="171"/>
        <end position="193"/>
    </location>
</feature>